<dbReference type="CDD" id="cd03225">
    <property type="entry name" value="ABC_cobalt_CbiO_domain1"/>
    <property type="match status" value="2"/>
</dbReference>
<evidence type="ECO:0000313" key="11">
    <source>
        <dbReference type="Proteomes" id="UP001165306"/>
    </source>
</evidence>
<dbReference type="EMBL" id="JAMSLR010000003">
    <property type="protein sequence ID" value="MCM8748562.1"/>
    <property type="molecule type" value="Genomic_DNA"/>
</dbReference>
<dbReference type="Gene3D" id="3.40.50.300">
    <property type="entry name" value="P-loop containing nucleotide triphosphate hydrolases"/>
    <property type="match status" value="2"/>
</dbReference>
<dbReference type="SMART" id="SM00382">
    <property type="entry name" value="AAA"/>
    <property type="match status" value="2"/>
</dbReference>
<protein>
    <submittedName>
        <fullName evidence="10">Energy-coupling factor ABC transporter ATP-binding protein</fullName>
    </submittedName>
</protein>
<dbReference type="Pfam" id="PF00005">
    <property type="entry name" value="ABC_tran"/>
    <property type="match status" value="2"/>
</dbReference>
<dbReference type="PROSITE" id="PS50893">
    <property type="entry name" value="ABC_TRANSPORTER_2"/>
    <property type="match status" value="2"/>
</dbReference>
<reference evidence="10" key="1">
    <citation type="submission" date="2022-06" db="EMBL/GenBank/DDBJ databases">
        <title>CFH 74404 Thermomicrobiaceae sp.</title>
        <authorList>
            <person name="Ming H."/>
            <person name="Li W.-J."/>
            <person name="Zhao Z."/>
        </authorList>
    </citation>
    <scope>NUCLEOTIDE SEQUENCE</scope>
    <source>
        <strain evidence="10">CFH 74404</strain>
    </source>
</reference>
<sequence>MLSPSLASAGRRSSLEPAVLVEGLTVKYPGRKCPALEEVSFSIQPGELALVLGPSGCGKSTLALCLNGVIPQAIGAMMDGQVRVAGLDTRHAPLNRLSEKVGVVFQDPESQFCLLTVEEEIAFGLENLGIPPGEMPGRIAAALELVGLSELRDRRIDRLSGGQKQRLALACVLAMEPQVLVLDEPTAHLDPQAAAEFFSAVAHLKATGQHTIIVIEHRLDDLMPLVDRVLLFGPGGRLLAEGPPRAVFATYRQDLDRSGIWIPQVTELAYRLAEAGVEIDPLPLTVEEAAEALEPYLGRVCLRWPPIVDPPERQPATEVRRLSYRFPSGFQALREVSLAIPEGSFFALVGPNGAGKSTLALHLVGVLEPPPGAVRLLGRPLGAYTRQGLPHLVSYVFQNPEHQFLTGTVYDEVAFGLRVQGLAEREVEARVSAILEEFGLASLAPAHPFTLSQGEKRRLSVATALVLRPRLLILDEPTFGQDRRTTALIMGRLRELVRGGGTVVAITHDLRLVAEEASAAGVLVAGQLAFLGPVAALLGSTSLLRRAGLVPPPLVRLGQRLAEQRDGLPLLSTIEHYLAALGAGR</sequence>
<dbReference type="GO" id="GO:0042626">
    <property type="term" value="F:ATPase-coupled transmembrane transporter activity"/>
    <property type="evidence" value="ECO:0007669"/>
    <property type="project" value="TreeGrafter"/>
</dbReference>
<dbReference type="GO" id="GO:0005524">
    <property type="term" value="F:ATP binding"/>
    <property type="evidence" value="ECO:0007669"/>
    <property type="project" value="UniProtKB-KW"/>
</dbReference>
<dbReference type="RefSeq" id="WP_284056344.1">
    <property type="nucleotide sequence ID" value="NZ_JAMSLR010000003.1"/>
</dbReference>
<organism evidence="10 11">
    <name type="scientific">Thermalbibacter longus</name>
    <dbReference type="NCBI Taxonomy" id="2951981"/>
    <lineage>
        <taxon>Bacteria</taxon>
        <taxon>Pseudomonadati</taxon>
        <taxon>Thermomicrobiota</taxon>
        <taxon>Thermomicrobia</taxon>
        <taxon>Thermomicrobiales</taxon>
        <taxon>Thermomicrobiaceae</taxon>
        <taxon>Thermalbibacter</taxon>
    </lineage>
</organism>
<dbReference type="SUPFAM" id="SSF52540">
    <property type="entry name" value="P-loop containing nucleoside triphosphate hydrolases"/>
    <property type="match status" value="2"/>
</dbReference>
<keyword evidence="3" id="KW-0813">Transport</keyword>
<keyword evidence="11" id="KW-1185">Reference proteome</keyword>
<dbReference type="PANTHER" id="PTHR43553">
    <property type="entry name" value="HEAVY METAL TRANSPORTER"/>
    <property type="match status" value="1"/>
</dbReference>
<feature type="domain" description="ABC transporter" evidence="9">
    <location>
        <begin position="317"/>
        <end position="550"/>
    </location>
</feature>
<evidence type="ECO:0000259" key="9">
    <source>
        <dbReference type="PROSITE" id="PS50893"/>
    </source>
</evidence>
<accession>A0AA42B9M6</accession>
<dbReference type="InterPro" id="IPR017871">
    <property type="entry name" value="ABC_transporter-like_CS"/>
</dbReference>
<comment type="caution">
    <text evidence="10">The sequence shown here is derived from an EMBL/GenBank/DDBJ whole genome shotgun (WGS) entry which is preliminary data.</text>
</comment>
<evidence type="ECO:0000256" key="2">
    <source>
        <dbReference type="ARBA" id="ARBA00005417"/>
    </source>
</evidence>
<comment type="subcellular location">
    <subcellularLocation>
        <location evidence="1">Cell membrane</location>
    </subcellularLocation>
</comment>
<keyword evidence="7" id="KW-1278">Translocase</keyword>
<keyword evidence="6 10" id="KW-0067">ATP-binding</keyword>
<gene>
    <name evidence="10" type="ORF">NET02_05340</name>
</gene>
<name>A0AA42B9M6_9BACT</name>
<dbReference type="GO" id="GO:0016887">
    <property type="term" value="F:ATP hydrolysis activity"/>
    <property type="evidence" value="ECO:0007669"/>
    <property type="project" value="InterPro"/>
</dbReference>
<evidence type="ECO:0000256" key="1">
    <source>
        <dbReference type="ARBA" id="ARBA00004236"/>
    </source>
</evidence>
<dbReference type="GO" id="GO:0043190">
    <property type="term" value="C:ATP-binding cassette (ABC) transporter complex"/>
    <property type="evidence" value="ECO:0007669"/>
    <property type="project" value="TreeGrafter"/>
</dbReference>
<feature type="domain" description="ABC transporter" evidence="9">
    <location>
        <begin position="19"/>
        <end position="260"/>
    </location>
</feature>
<keyword evidence="4" id="KW-1003">Cell membrane</keyword>
<evidence type="ECO:0000256" key="7">
    <source>
        <dbReference type="ARBA" id="ARBA00022967"/>
    </source>
</evidence>
<dbReference type="PROSITE" id="PS00211">
    <property type="entry name" value="ABC_TRANSPORTER_1"/>
    <property type="match status" value="2"/>
</dbReference>
<evidence type="ECO:0000256" key="4">
    <source>
        <dbReference type="ARBA" id="ARBA00022475"/>
    </source>
</evidence>
<evidence type="ECO:0000256" key="3">
    <source>
        <dbReference type="ARBA" id="ARBA00022448"/>
    </source>
</evidence>
<evidence type="ECO:0000256" key="8">
    <source>
        <dbReference type="ARBA" id="ARBA00023136"/>
    </source>
</evidence>
<proteinExistence type="inferred from homology"/>
<evidence type="ECO:0000313" key="10">
    <source>
        <dbReference type="EMBL" id="MCM8748562.1"/>
    </source>
</evidence>
<comment type="similarity">
    <text evidence="2">Belongs to the ABC transporter superfamily.</text>
</comment>
<dbReference type="InterPro" id="IPR027417">
    <property type="entry name" value="P-loop_NTPase"/>
</dbReference>
<dbReference type="Proteomes" id="UP001165306">
    <property type="component" value="Unassembled WGS sequence"/>
</dbReference>
<keyword evidence="5" id="KW-0547">Nucleotide-binding</keyword>
<dbReference type="AlphaFoldDB" id="A0AA42B9M6"/>
<dbReference type="InterPro" id="IPR003439">
    <property type="entry name" value="ABC_transporter-like_ATP-bd"/>
</dbReference>
<dbReference type="InterPro" id="IPR003593">
    <property type="entry name" value="AAA+_ATPase"/>
</dbReference>
<evidence type="ECO:0000256" key="6">
    <source>
        <dbReference type="ARBA" id="ARBA00022840"/>
    </source>
</evidence>
<dbReference type="InterPro" id="IPR050095">
    <property type="entry name" value="ECF_ABC_transporter_ATP-bd"/>
</dbReference>
<dbReference type="FunFam" id="3.40.50.300:FF:000224">
    <property type="entry name" value="Energy-coupling factor transporter ATP-binding protein EcfA"/>
    <property type="match status" value="1"/>
</dbReference>
<keyword evidence="8" id="KW-0472">Membrane</keyword>
<dbReference type="NCBIfam" id="NF010167">
    <property type="entry name" value="PRK13648.1"/>
    <property type="match status" value="2"/>
</dbReference>
<evidence type="ECO:0000256" key="5">
    <source>
        <dbReference type="ARBA" id="ARBA00022741"/>
    </source>
</evidence>
<dbReference type="InterPro" id="IPR015856">
    <property type="entry name" value="ABC_transpr_CbiO/EcfA_su"/>
</dbReference>